<dbReference type="AlphaFoldDB" id="A0A4R3W171"/>
<dbReference type="SUPFAM" id="SSF56300">
    <property type="entry name" value="Metallo-dependent phosphatases"/>
    <property type="match status" value="1"/>
</dbReference>
<dbReference type="InterPro" id="IPR029052">
    <property type="entry name" value="Metallo-depent_PP-like"/>
</dbReference>
<keyword evidence="2" id="KW-0378">Hydrolase</keyword>
<dbReference type="Pfam" id="PF00149">
    <property type="entry name" value="Metallophos"/>
    <property type="match status" value="1"/>
</dbReference>
<dbReference type="PANTHER" id="PTHR10161:SF14">
    <property type="entry name" value="TARTRATE-RESISTANT ACID PHOSPHATASE TYPE 5"/>
    <property type="match status" value="1"/>
</dbReference>
<dbReference type="Proteomes" id="UP000295197">
    <property type="component" value="Unassembled WGS sequence"/>
</dbReference>
<dbReference type="InterPro" id="IPR051558">
    <property type="entry name" value="Metallophosphoesterase_PAP"/>
</dbReference>
<organism evidence="4 5">
    <name type="scientific">Sphingobacterium alimentarium</name>
    <dbReference type="NCBI Taxonomy" id="797292"/>
    <lineage>
        <taxon>Bacteria</taxon>
        <taxon>Pseudomonadati</taxon>
        <taxon>Bacteroidota</taxon>
        <taxon>Sphingobacteriia</taxon>
        <taxon>Sphingobacteriales</taxon>
        <taxon>Sphingobacteriaceae</taxon>
        <taxon>Sphingobacterium</taxon>
    </lineage>
</organism>
<evidence type="ECO:0000256" key="2">
    <source>
        <dbReference type="ARBA" id="ARBA00022801"/>
    </source>
</evidence>
<accession>A0A4R3W171</accession>
<evidence type="ECO:0000256" key="1">
    <source>
        <dbReference type="ARBA" id="ARBA00022729"/>
    </source>
</evidence>
<dbReference type="EMBL" id="SMBZ01000010">
    <property type="protein sequence ID" value="TCV18643.1"/>
    <property type="molecule type" value="Genomic_DNA"/>
</dbReference>
<feature type="domain" description="Calcineurin-like phosphoesterase" evidence="3">
    <location>
        <begin position="23"/>
        <end position="210"/>
    </location>
</feature>
<sequence>MRALFPVFLFIWFNALGQEVEHRLILFGDAGEVNAGQRAAIQKAVELIIPEKSSVYFLGDNIYPYGMALDRSEIQESIDILESQYLPFTERNIPVTFVAGNHDWDKSRSMGLEKVKAQEEFIKGRGIKNLRFLPKAGSADVIAEDVTNSARILVYDSEYWLFPHHSNPDSALSSSIRQEFLQVIRQEVEQNKDKHVLILSHHPMRSYGEHGKNITWKDHIFPLTRINNNMYLPLPVLGSLYPLIRTTIFYSAEDATHPLYRELINDITRATKDFSNLIFVAGHDHGLQMIQDNNFIQIVTGSGAKRSHIAKHPTQQFVSNKQGFCVIDCLDNGQLLVSFYTVLNNQTTKSYEVNLPNLN</sequence>
<dbReference type="OrthoDB" id="9809781at2"/>
<evidence type="ECO:0000259" key="3">
    <source>
        <dbReference type="Pfam" id="PF00149"/>
    </source>
</evidence>
<evidence type="ECO:0000313" key="5">
    <source>
        <dbReference type="Proteomes" id="UP000295197"/>
    </source>
</evidence>
<proteinExistence type="predicted"/>
<gene>
    <name evidence="4" type="ORF">EDC17_101045</name>
</gene>
<comment type="caution">
    <text evidence="4">The sequence shown here is derived from an EMBL/GenBank/DDBJ whole genome shotgun (WGS) entry which is preliminary data.</text>
</comment>
<keyword evidence="5" id="KW-1185">Reference proteome</keyword>
<dbReference type="InterPro" id="IPR004843">
    <property type="entry name" value="Calcineurin-like_PHP"/>
</dbReference>
<dbReference type="RefSeq" id="WP_132777143.1">
    <property type="nucleotide sequence ID" value="NZ_SMBZ01000010.1"/>
</dbReference>
<name>A0A4R3W171_9SPHI</name>
<protein>
    <submittedName>
        <fullName evidence="4">Calcineurin-like phosphoesterase family protein</fullName>
    </submittedName>
</protein>
<keyword evidence="1" id="KW-0732">Signal</keyword>
<evidence type="ECO:0000313" key="4">
    <source>
        <dbReference type="EMBL" id="TCV18643.1"/>
    </source>
</evidence>
<reference evidence="4 5" key="1">
    <citation type="submission" date="2019-03" db="EMBL/GenBank/DDBJ databases">
        <title>Genomic Encyclopedia of Type Strains, Phase IV (KMG-IV): sequencing the most valuable type-strain genomes for metagenomic binning, comparative biology and taxonomic classification.</title>
        <authorList>
            <person name="Goeker M."/>
        </authorList>
    </citation>
    <scope>NUCLEOTIDE SEQUENCE [LARGE SCALE GENOMIC DNA]</scope>
    <source>
        <strain evidence="4 5">DSM 22362</strain>
    </source>
</reference>
<dbReference type="PANTHER" id="PTHR10161">
    <property type="entry name" value="TARTRATE-RESISTANT ACID PHOSPHATASE TYPE 5"/>
    <property type="match status" value="1"/>
</dbReference>
<dbReference type="GO" id="GO:0016787">
    <property type="term" value="F:hydrolase activity"/>
    <property type="evidence" value="ECO:0007669"/>
    <property type="project" value="UniProtKB-KW"/>
</dbReference>
<dbReference type="Gene3D" id="3.60.21.10">
    <property type="match status" value="2"/>
</dbReference>